<comment type="caution">
    <text evidence="1">The sequence shown here is derived from an EMBL/GenBank/DDBJ whole genome shotgun (WGS) entry which is preliminary data.</text>
</comment>
<sequence length="114" mass="13008">MPLRADTQRKRTSLTSQRQLKDHKVKMKLPIAIAVLVLVLVANTEARNEDEDRLKQGILDLANGVVSTANDIRLYAMATLDDVSQQKLVVSARNWLTDKFLKMREMLEEAFQVE</sequence>
<gene>
    <name evidence="1" type="ORF">COCON_G00003470</name>
</gene>
<keyword evidence="2" id="KW-1185">Reference proteome</keyword>
<proteinExistence type="predicted"/>
<organism evidence="1 2">
    <name type="scientific">Conger conger</name>
    <name type="common">Conger eel</name>
    <name type="synonym">Muraena conger</name>
    <dbReference type="NCBI Taxonomy" id="82655"/>
    <lineage>
        <taxon>Eukaryota</taxon>
        <taxon>Metazoa</taxon>
        <taxon>Chordata</taxon>
        <taxon>Craniata</taxon>
        <taxon>Vertebrata</taxon>
        <taxon>Euteleostomi</taxon>
        <taxon>Actinopterygii</taxon>
        <taxon>Neopterygii</taxon>
        <taxon>Teleostei</taxon>
        <taxon>Anguilliformes</taxon>
        <taxon>Congridae</taxon>
        <taxon>Conger</taxon>
    </lineage>
</organism>
<name>A0A9Q1E131_CONCO</name>
<reference evidence="1" key="1">
    <citation type="journal article" date="2023" name="Science">
        <title>Genome structures resolve the early diversification of teleost fishes.</title>
        <authorList>
            <person name="Parey E."/>
            <person name="Louis A."/>
            <person name="Montfort J."/>
            <person name="Bouchez O."/>
            <person name="Roques C."/>
            <person name="Iampietro C."/>
            <person name="Lluch J."/>
            <person name="Castinel A."/>
            <person name="Donnadieu C."/>
            <person name="Desvignes T."/>
            <person name="Floi Bucao C."/>
            <person name="Jouanno E."/>
            <person name="Wen M."/>
            <person name="Mejri S."/>
            <person name="Dirks R."/>
            <person name="Jansen H."/>
            <person name="Henkel C."/>
            <person name="Chen W.J."/>
            <person name="Zahm M."/>
            <person name="Cabau C."/>
            <person name="Klopp C."/>
            <person name="Thompson A.W."/>
            <person name="Robinson-Rechavi M."/>
            <person name="Braasch I."/>
            <person name="Lecointre G."/>
            <person name="Bobe J."/>
            <person name="Postlethwait J.H."/>
            <person name="Berthelot C."/>
            <person name="Roest Crollius H."/>
            <person name="Guiguen Y."/>
        </authorList>
    </citation>
    <scope>NUCLEOTIDE SEQUENCE</scope>
    <source>
        <strain evidence="1">Concon-B</strain>
    </source>
</reference>
<dbReference type="EMBL" id="JAFJMO010000001">
    <property type="protein sequence ID" value="KAJ8287688.1"/>
    <property type="molecule type" value="Genomic_DNA"/>
</dbReference>
<dbReference type="Proteomes" id="UP001152803">
    <property type="component" value="Unassembled WGS sequence"/>
</dbReference>
<dbReference type="AlphaFoldDB" id="A0A9Q1E131"/>
<evidence type="ECO:0000313" key="2">
    <source>
        <dbReference type="Proteomes" id="UP001152803"/>
    </source>
</evidence>
<protein>
    <submittedName>
        <fullName evidence="1">Uncharacterized protein</fullName>
    </submittedName>
</protein>
<accession>A0A9Q1E131</accession>
<evidence type="ECO:0000313" key="1">
    <source>
        <dbReference type="EMBL" id="KAJ8287688.1"/>
    </source>
</evidence>